<dbReference type="Gene3D" id="1.10.10.10">
    <property type="entry name" value="Winged helix-like DNA-binding domain superfamily/Winged helix DNA-binding domain"/>
    <property type="match status" value="1"/>
</dbReference>
<protein>
    <recommendedName>
        <fullName evidence="1">Transcriptional repressor PaaX-like central Cas2-like domain-containing protein</fullName>
    </recommendedName>
</protein>
<organism evidence="2 3">
    <name type="scientific">Dactylosporangium cerinum</name>
    <dbReference type="NCBI Taxonomy" id="1434730"/>
    <lineage>
        <taxon>Bacteria</taxon>
        <taxon>Bacillati</taxon>
        <taxon>Actinomycetota</taxon>
        <taxon>Actinomycetes</taxon>
        <taxon>Micromonosporales</taxon>
        <taxon>Micromonosporaceae</taxon>
        <taxon>Dactylosporangium</taxon>
    </lineage>
</organism>
<dbReference type="EMBL" id="JBHSIU010000011">
    <property type="protein sequence ID" value="MFC4998096.1"/>
    <property type="molecule type" value="Genomic_DNA"/>
</dbReference>
<accession>A0ABV9VTY8</accession>
<proteinExistence type="predicted"/>
<dbReference type="PANTHER" id="PTHR30319:SF1">
    <property type="entry name" value="TRANSCRIPTIONAL REPRESSOR PAAX"/>
    <property type="match status" value="1"/>
</dbReference>
<sequence length="268" mass="28965">MDSVLGTSRGRSVRLVPFLFGVAGQDELPGPALLRLLGDLGLSPGAGRALIARLRGEGHLSTTRRGRHVSYRLDGDLARGFHRLRSGPTAEVTWPGHFHALVYQVPEDERAFRDRLRRAAILKGFGILIPGVLISLHDRFHDLADVLQEAPASARIHPARLQLAEPDAASAAAAAWDLPALNEILRGHVARLTSAPAVPLPTGAAALRELNDLLGPVYVDMLRAPVLPAQLRPADWAMPELRAEMGRVSRALHQPVADHLAAVTGERR</sequence>
<dbReference type="Proteomes" id="UP001595912">
    <property type="component" value="Unassembled WGS sequence"/>
</dbReference>
<dbReference type="InterPro" id="IPR048846">
    <property type="entry name" value="PaaX-like_central"/>
</dbReference>
<dbReference type="RefSeq" id="WP_380114351.1">
    <property type="nucleotide sequence ID" value="NZ_JBHSIU010000011.1"/>
</dbReference>
<reference evidence="3" key="1">
    <citation type="journal article" date="2019" name="Int. J. Syst. Evol. Microbiol.">
        <title>The Global Catalogue of Microorganisms (GCM) 10K type strain sequencing project: providing services to taxonomists for standard genome sequencing and annotation.</title>
        <authorList>
            <consortium name="The Broad Institute Genomics Platform"/>
            <consortium name="The Broad Institute Genome Sequencing Center for Infectious Disease"/>
            <person name="Wu L."/>
            <person name="Ma J."/>
        </authorList>
    </citation>
    <scope>NUCLEOTIDE SEQUENCE [LARGE SCALE GENOMIC DNA]</scope>
    <source>
        <strain evidence="3">CGMCC 4.7152</strain>
    </source>
</reference>
<dbReference type="PANTHER" id="PTHR30319">
    <property type="entry name" value="PHENYLACETIC ACID REGULATOR-RELATED TRANSCRIPTIONAL REPRESSOR"/>
    <property type="match status" value="1"/>
</dbReference>
<evidence type="ECO:0000313" key="2">
    <source>
        <dbReference type="EMBL" id="MFC4998096.1"/>
    </source>
</evidence>
<comment type="caution">
    <text evidence="2">The sequence shown here is derived from an EMBL/GenBank/DDBJ whole genome shotgun (WGS) entry which is preliminary data.</text>
</comment>
<dbReference type="InterPro" id="IPR036388">
    <property type="entry name" value="WH-like_DNA-bd_sf"/>
</dbReference>
<keyword evidence="3" id="KW-1185">Reference proteome</keyword>
<feature type="domain" description="Transcriptional repressor PaaX-like central Cas2-like" evidence="1">
    <location>
        <begin position="93"/>
        <end position="164"/>
    </location>
</feature>
<dbReference type="Pfam" id="PF20803">
    <property type="entry name" value="PaaX_M"/>
    <property type="match status" value="1"/>
</dbReference>
<evidence type="ECO:0000313" key="3">
    <source>
        <dbReference type="Proteomes" id="UP001595912"/>
    </source>
</evidence>
<name>A0ABV9VTY8_9ACTN</name>
<evidence type="ECO:0000259" key="1">
    <source>
        <dbReference type="Pfam" id="PF20803"/>
    </source>
</evidence>
<gene>
    <name evidence="2" type="ORF">ACFPIJ_09660</name>
</gene>